<feature type="transmembrane region" description="Helical" evidence="2">
    <location>
        <begin position="20"/>
        <end position="39"/>
    </location>
</feature>
<comment type="caution">
    <text evidence="3">The sequence shown here is derived from an EMBL/GenBank/DDBJ whole genome shotgun (WGS) entry which is preliminary data.</text>
</comment>
<dbReference type="AlphaFoldDB" id="A0A8J3AL92"/>
<gene>
    <name evidence="3" type="ORF">GCM10008066_04260</name>
</gene>
<accession>A0A8J3AL92</accession>
<evidence type="ECO:0008006" key="5">
    <source>
        <dbReference type="Google" id="ProtNLM"/>
    </source>
</evidence>
<dbReference type="Proteomes" id="UP000642180">
    <property type="component" value="Unassembled WGS sequence"/>
</dbReference>
<keyword evidence="4" id="KW-1185">Reference proteome</keyword>
<dbReference type="EMBL" id="BMDI01000001">
    <property type="protein sequence ID" value="GGI16498.1"/>
    <property type="molecule type" value="Genomic_DNA"/>
</dbReference>
<dbReference type="Gene3D" id="3.30.1330.60">
    <property type="entry name" value="OmpA-like domain"/>
    <property type="match status" value="1"/>
</dbReference>
<feature type="region of interest" description="Disordered" evidence="1">
    <location>
        <begin position="56"/>
        <end position="84"/>
    </location>
</feature>
<reference evidence="4" key="1">
    <citation type="journal article" date="2019" name="Int. J. Syst. Evol. Microbiol.">
        <title>The Global Catalogue of Microorganisms (GCM) 10K type strain sequencing project: providing services to taxonomists for standard genome sequencing and annotation.</title>
        <authorList>
            <consortium name="The Broad Institute Genomics Platform"/>
            <consortium name="The Broad Institute Genome Sequencing Center for Infectious Disease"/>
            <person name="Wu L."/>
            <person name="Ma J."/>
        </authorList>
    </citation>
    <scope>NUCLEOTIDE SEQUENCE [LARGE SCALE GENOMIC DNA]</scope>
    <source>
        <strain evidence="4">CCM 2767</strain>
    </source>
</reference>
<keyword evidence="2" id="KW-1133">Transmembrane helix</keyword>
<protein>
    <recommendedName>
        <fullName evidence="5">OmpA-like domain-containing protein</fullName>
    </recommendedName>
</protein>
<dbReference type="SUPFAM" id="SSF103088">
    <property type="entry name" value="OmpA-like"/>
    <property type="match status" value="1"/>
</dbReference>
<dbReference type="InterPro" id="IPR036737">
    <property type="entry name" value="OmpA-like_sf"/>
</dbReference>
<evidence type="ECO:0000313" key="3">
    <source>
        <dbReference type="EMBL" id="GGI16498.1"/>
    </source>
</evidence>
<evidence type="ECO:0000256" key="1">
    <source>
        <dbReference type="SAM" id="MobiDB-lite"/>
    </source>
</evidence>
<dbReference type="RefSeq" id="WP_188379630.1">
    <property type="nucleotide sequence ID" value="NZ_BMDI01000001.1"/>
</dbReference>
<organism evidence="3 4">
    <name type="scientific">Oxalicibacterium faecigallinarum</name>
    <dbReference type="NCBI Taxonomy" id="573741"/>
    <lineage>
        <taxon>Bacteria</taxon>
        <taxon>Pseudomonadati</taxon>
        <taxon>Pseudomonadota</taxon>
        <taxon>Betaproteobacteria</taxon>
        <taxon>Burkholderiales</taxon>
        <taxon>Oxalobacteraceae</taxon>
        <taxon>Oxalicibacterium</taxon>
    </lineage>
</organism>
<evidence type="ECO:0000256" key="2">
    <source>
        <dbReference type="SAM" id="Phobius"/>
    </source>
</evidence>
<evidence type="ECO:0000313" key="4">
    <source>
        <dbReference type="Proteomes" id="UP000642180"/>
    </source>
</evidence>
<name>A0A8J3AL92_9BURK</name>
<proteinExistence type="predicted"/>
<keyword evidence="2" id="KW-0472">Membrane</keyword>
<sequence>MEGGREQNFWPGFVDALSNVVLVMIFVVVVFVVTLFYYSQKLTQFRAVKFLEQKEQQQEVMPPSSNPRLVGKKEESSKELSPIQKQDQAKEIADLKMQVAALKSQLAASNYTPAGSTRSDEPALAKAIQVEKDKPAAVVDVLPGITLDARADALNLLFDRDGVELGDDARRKLDANIKRWTDRIKNGQGKIVVTGVIGTVSYTEGRRRAYYRAMAVRNYLIDVGVSPTSVVSRVVPGAESANGDATVLIQYAAKAK</sequence>
<keyword evidence="2" id="KW-0812">Transmembrane</keyword>